<dbReference type="EMBL" id="CP010312">
    <property type="protein sequence ID" value="AJF08150.1"/>
    <property type="molecule type" value="Genomic_DNA"/>
</dbReference>
<keyword evidence="2" id="KW-0614">Plasmid</keyword>
<feature type="region of interest" description="Disordered" evidence="1">
    <location>
        <begin position="1"/>
        <end position="26"/>
    </location>
</feature>
<gene>
    <name evidence="2" type="ORF">GSUB_16745</name>
</gene>
<dbReference type="KEGG" id="gsb:GSUB_16745"/>
<protein>
    <recommendedName>
        <fullName evidence="4">DUF1845 domain-containing protein</fullName>
    </recommendedName>
</protein>
<name>A0A0B5FVE4_9BACT</name>
<dbReference type="RefSeq" id="WP_040202777.1">
    <property type="nucleotide sequence ID" value="NZ_CP010312.1"/>
</dbReference>
<evidence type="ECO:0008006" key="4">
    <source>
        <dbReference type="Google" id="ProtNLM"/>
    </source>
</evidence>
<dbReference type="AlphaFoldDB" id="A0A0B5FVE4"/>
<organism evidence="2 3">
    <name type="scientific">Geoalkalibacter subterraneus</name>
    <dbReference type="NCBI Taxonomy" id="483547"/>
    <lineage>
        <taxon>Bacteria</taxon>
        <taxon>Pseudomonadati</taxon>
        <taxon>Thermodesulfobacteriota</taxon>
        <taxon>Desulfuromonadia</taxon>
        <taxon>Desulfuromonadales</taxon>
        <taxon>Geoalkalibacteraceae</taxon>
        <taxon>Geoalkalibacter</taxon>
    </lineage>
</organism>
<keyword evidence="3" id="KW-1185">Reference proteome</keyword>
<evidence type="ECO:0000256" key="1">
    <source>
        <dbReference type="SAM" id="MobiDB-lite"/>
    </source>
</evidence>
<feature type="compositionally biased region" description="Basic residues" evidence="1">
    <location>
        <begin position="7"/>
        <end position="16"/>
    </location>
</feature>
<evidence type="ECO:0000313" key="3">
    <source>
        <dbReference type="Proteomes" id="UP000035036"/>
    </source>
</evidence>
<dbReference type="Proteomes" id="UP000035036">
    <property type="component" value="Plasmid pGSUB1"/>
</dbReference>
<proteinExistence type="predicted"/>
<dbReference type="HOGENOM" id="CLU_1164560_0_0_7"/>
<feature type="compositionally biased region" description="Basic and acidic residues" evidence="1">
    <location>
        <begin position="196"/>
        <end position="207"/>
    </location>
</feature>
<accession>A0A0B5FVE4</accession>
<reference evidence="2 3" key="1">
    <citation type="journal article" date="2015" name="Genome Announc.">
        <title>Genomes of Geoalkalibacter ferrihydriticus Z-0531T and Geoalkalibacter subterraneus Red1T, Two Haloalkaliphilic Metal-Reducing Deltaproteobacteria.</title>
        <authorList>
            <person name="Badalamenti J.P."/>
            <person name="Krajmalnik-Brown R."/>
            <person name="Torres C.I."/>
            <person name="Bond D.R."/>
        </authorList>
    </citation>
    <scope>NUCLEOTIDE SEQUENCE [LARGE SCALE GENOMIC DNA]</scope>
    <source>
        <strain evidence="2 3">Red1</strain>
        <plasmid evidence="3">Plasmid pGSUB1</plasmid>
    </source>
</reference>
<geneLocation type="plasmid" evidence="2 3">
    <name>pGSUB1</name>
</geneLocation>
<sequence length="238" mass="26787">MSEKKQKAAQKPRNARARQPELPSRPFFSRKITLGSHQAQQVYKRGFEVTSDAFSEIGIVLRIVGTEEEAKAVEKVVDDMLDKVSTELKQEKERMQKLLDENGIVGDPQFTDPLSTEAQIFNPRAGRYLSLISEVDSVIRSMTLLWLSGVLTDGQYTNGAFHLQRRLLKISATIRNIARRARFAAYRKRNQAQNQRAKDKEKQKEKAPAANPTQEGEKSKDSDSGAESPVEEKKVATA</sequence>
<evidence type="ECO:0000313" key="2">
    <source>
        <dbReference type="EMBL" id="AJF08150.1"/>
    </source>
</evidence>
<feature type="region of interest" description="Disordered" evidence="1">
    <location>
        <begin position="185"/>
        <end position="238"/>
    </location>
</feature>